<protein>
    <submittedName>
        <fullName evidence="2">Uncharacterized protein</fullName>
    </submittedName>
</protein>
<gene>
    <name evidence="2" type="ORF">CLUP02_03129</name>
</gene>
<dbReference type="RefSeq" id="XP_049139299.1">
    <property type="nucleotide sequence ID" value="XM_049282156.1"/>
</dbReference>
<keyword evidence="3" id="KW-1185">Reference proteome</keyword>
<evidence type="ECO:0000313" key="3">
    <source>
        <dbReference type="Proteomes" id="UP000830671"/>
    </source>
</evidence>
<evidence type="ECO:0000313" key="2">
    <source>
        <dbReference type="EMBL" id="UQC77660.1"/>
    </source>
</evidence>
<reference evidence="2" key="1">
    <citation type="journal article" date="2021" name="Mol. Plant Microbe Interact.">
        <title>Complete Genome Sequence of the Plant-Pathogenic Fungus Colletotrichum lupini.</title>
        <authorList>
            <person name="Baroncelli R."/>
            <person name="Pensec F."/>
            <person name="Da Lio D."/>
            <person name="Boufleur T."/>
            <person name="Vicente I."/>
            <person name="Sarrocco S."/>
            <person name="Picot A."/>
            <person name="Baraldi E."/>
            <person name="Sukno S."/>
            <person name="Thon M."/>
            <person name="Le Floch G."/>
        </authorList>
    </citation>
    <scope>NUCLEOTIDE SEQUENCE</scope>
    <source>
        <strain evidence="2">IMI 504893</strain>
    </source>
</reference>
<feature type="region of interest" description="Disordered" evidence="1">
    <location>
        <begin position="181"/>
        <end position="308"/>
    </location>
</feature>
<organism evidence="2 3">
    <name type="scientific">Colletotrichum lupini</name>
    <dbReference type="NCBI Taxonomy" id="145971"/>
    <lineage>
        <taxon>Eukaryota</taxon>
        <taxon>Fungi</taxon>
        <taxon>Dikarya</taxon>
        <taxon>Ascomycota</taxon>
        <taxon>Pezizomycotina</taxon>
        <taxon>Sordariomycetes</taxon>
        <taxon>Hypocreomycetidae</taxon>
        <taxon>Glomerellales</taxon>
        <taxon>Glomerellaceae</taxon>
        <taxon>Colletotrichum</taxon>
        <taxon>Colletotrichum acutatum species complex</taxon>
    </lineage>
</organism>
<sequence length="308" mass="33874">MPACQDWRLQRGGEGPLDACRRGPTSYWGPKIRIDITSTSRPCYLFATSDRSQAHHGSSDKSRPINTTSIQSLSSGLDDLFRKRGTPLRGATVATLIPFSDIDMGIMNSMRLRQRRGSWEHPELSADPSMCSSPLSSLASRLSGLSSCALSLSGNGLGCLSEVPMPYMPFRCQPCRLQRARRTKDTKECKPLTPDDGGLMSGLTVKGNLTAHPLPNGFFRGRRDIEPSPAGLSSFSVNGKDGHGEGTESTGSRGSLDRSRKKTRLWSHSLDDRYSPNISKSRQRRSPRDPLRVRNLQMTDHRKGGKMG</sequence>
<dbReference type="Proteomes" id="UP000830671">
    <property type="component" value="Chromosome 2"/>
</dbReference>
<dbReference type="KEGG" id="clup:CLUP02_03129"/>
<name>A0A9Q8WCJ8_9PEZI</name>
<dbReference type="GeneID" id="73337166"/>
<accession>A0A9Q8WCJ8</accession>
<evidence type="ECO:0000256" key="1">
    <source>
        <dbReference type="SAM" id="MobiDB-lite"/>
    </source>
</evidence>
<dbReference type="AlphaFoldDB" id="A0A9Q8WCJ8"/>
<proteinExistence type="predicted"/>
<dbReference type="EMBL" id="CP019474">
    <property type="protein sequence ID" value="UQC77660.1"/>
    <property type="molecule type" value="Genomic_DNA"/>
</dbReference>